<dbReference type="RefSeq" id="WP_353304146.1">
    <property type="nucleotide sequence ID" value="NZ_BAABWN010000014.1"/>
</dbReference>
<comment type="caution">
    <text evidence="6">The sequence shown here is derived from an EMBL/GenBank/DDBJ whole genome shotgun (WGS) entry which is preliminary data.</text>
</comment>
<gene>
    <name evidence="6" type="ORF">NBRC116591_34810</name>
</gene>
<dbReference type="PROSITE" id="PS50931">
    <property type="entry name" value="HTH_LYSR"/>
    <property type="match status" value="1"/>
</dbReference>
<evidence type="ECO:0000259" key="5">
    <source>
        <dbReference type="PROSITE" id="PS50931"/>
    </source>
</evidence>
<evidence type="ECO:0000256" key="1">
    <source>
        <dbReference type="ARBA" id="ARBA00009437"/>
    </source>
</evidence>
<dbReference type="InterPro" id="IPR005119">
    <property type="entry name" value="LysR_subst-bd"/>
</dbReference>
<dbReference type="Pfam" id="PF03466">
    <property type="entry name" value="LysR_substrate"/>
    <property type="match status" value="1"/>
</dbReference>
<dbReference type="Pfam" id="PF00126">
    <property type="entry name" value="HTH_1"/>
    <property type="match status" value="1"/>
</dbReference>
<dbReference type="Proteomes" id="UP001465153">
    <property type="component" value="Unassembled WGS sequence"/>
</dbReference>
<organism evidence="6 7">
    <name type="scientific">Sessilibacter corallicola</name>
    <dbReference type="NCBI Taxonomy" id="2904075"/>
    <lineage>
        <taxon>Bacteria</taxon>
        <taxon>Pseudomonadati</taxon>
        <taxon>Pseudomonadota</taxon>
        <taxon>Gammaproteobacteria</taxon>
        <taxon>Cellvibrionales</taxon>
        <taxon>Cellvibrionaceae</taxon>
        <taxon>Sessilibacter</taxon>
    </lineage>
</organism>
<accession>A0ABQ0ADE4</accession>
<dbReference type="InterPro" id="IPR036388">
    <property type="entry name" value="WH-like_DNA-bd_sf"/>
</dbReference>
<evidence type="ECO:0000313" key="7">
    <source>
        <dbReference type="Proteomes" id="UP001465153"/>
    </source>
</evidence>
<keyword evidence="2" id="KW-0805">Transcription regulation</keyword>
<dbReference type="PANTHER" id="PTHR30537">
    <property type="entry name" value="HTH-TYPE TRANSCRIPTIONAL REGULATOR"/>
    <property type="match status" value="1"/>
</dbReference>
<dbReference type="PANTHER" id="PTHR30537:SF31">
    <property type="entry name" value="TRANSCRIPTIONAL REGULATOR, LYSR FAMILY"/>
    <property type="match status" value="1"/>
</dbReference>
<proteinExistence type="inferred from homology"/>
<dbReference type="InterPro" id="IPR000847">
    <property type="entry name" value="LysR_HTH_N"/>
</dbReference>
<name>A0ABQ0ADE4_9GAMM</name>
<dbReference type="InterPro" id="IPR036390">
    <property type="entry name" value="WH_DNA-bd_sf"/>
</dbReference>
<evidence type="ECO:0000256" key="4">
    <source>
        <dbReference type="ARBA" id="ARBA00023163"/>
    </source>
</evidence>
<keyword evidence="7" id="KW-1185">Reference proteome</keyword>
<sequence length="301" mass="33702">MIDLNDYFYFVQVVEKNGFTAAAQKLNMPKSRLSRHVRNLEERLDTRLIQRTSRQFNVTDMGTLFYQHARSVIDEMELAESVMMQQKSVLSGSVSVSCSVGVAEFALKELLVDFLKLNPKVSVVQQVTNQHVDLIANGIDMAVRGHVKPLSDSTLIQRHLANVNWHLFASPSYLDEYGVPNSPYDLFKQKAIKVGWQPLEAYWNLENHEGVKTTVPYTAIFASDDMGTLKQAAVSGLGIVALPAYACREEIKQGQLTRILPNWHAGAAQLTLLLPSRKGIPAQVIALRDYLLNNVDDFLNG</sequence>
<dbReference type="InterPro" id="IPR058163">
    <property type="entry name" value="LysR-type_TF_proteobact-type"/>
</dbReference>
<dbReference type="EMBL" id="BAABWN010000014">
    <property type="protein sequence ID" value="GAA6169670.1"/>
    <property type="molecule type" value="Genomic_DNA"/>
</dbReference>
<dbReference type="Gene3D" id="3.40.190.290">
    <property type="match status" value="1"/>
</dbReference>
<evidence type="ECO:0000256" key="2">
    <source>
        <dbReference type="ARBA" id="ARBA00023015"/>
    </source>
</evidence>
<dbReference type="SUPFAM" id="SSF53850">
    <property type="entry name" value="Periplasmic binding protein-like II"/>
    <property type="match status" value="1"/>
</dbReference>
<comment type="similarity">
    <text evidence="1">Belongs to the LysR transcriptional regulatory family.</text>
</comment>
<keyword evidence="3" id="KW-0238">DNA-binding</keyword>
<protein>
    <submittedName>
        <fullName evidence="6">LysR family transcriptional regulator</fullName>
    </submittedName>
</protein>
<feature type="domain" description="HTH lysR-type" evidence="5">
    <location>
        <begin position="2"/>
        <end position="59"/>
    </location>
</feature>
<dbReference type="SUPFAM" id="SSF46785">
    <property type="entry name" value="Winged helix' DNA-binding domain"/>
    <property type="match status" value="1"/>
</dbReference>
<evidence type="ECO:0000313" key="6">
    <source>
        <dbReference type="EMBL" id="GAA6169670.1"/>
    </source>
</evidence>
<evidence type="ECO:0000256" key="3">
    <source>
        <dbReference type="ARBA" id="ARBA00023125"/>
    </source>
</evidence>
<reference evidence="6 7" key="1">
    <citation type="submission" date="2024-04" db="EMBL/GenBank/DDBJ databases">
        <title>Draft genome sequence of Sessilibacter corallicola NBRC 116591.</title>
        <authorList>
            <person name="Miyakawa T."/>
            <person name="Kusuya Y."/>
            <person name="Miura T."/>
        </authorList>
    </citation>
    <scope>NUCLEOTIDE SEQUENCE [LARGE SCALE GENOMIC DNA]</scope>
    <source>
        <strain evidence="6 7">KU-00831-HH</strain>
    </source>
</reference>
<keyword evidence="4" id="KW-0804">Transcription</keyword>
<dbReference type="Gene3D" id="1.10.10.10">
    <property type="entry name" value="Winged helix-like DNA-binding domain superfamily/Winged helix DNA-binding domain"/>
    <property type="match status" value="1"/>
</dbReference>